<dbReference type="AlphaFoldDB" id="A0A822YQW6"/>
<reference evidence="5 6" key="1">
    <citation type="journal article" date="2020" name="Mol. Biol. Evol.">
        <title>Distinct Expression and Methylation Patterns for Genes with Different Fates following a Single Whole-Genome Duplication in Flowering Plants.</title>
        <authorList>
            <person name="Shi T."/>
            <person name="Rahmani R.S."/>
            <person name="Gugger P.F."/>
            <person name="Wang M."/>
            <person name="Li H."/>
            <person name="Zhang Y."/>
            <person name="Li Z."/>
            <person name="Wang Q."/>
            <person name="Van de Peer Y."/>
            <person name="Marchal K."/>
            <person name="Chen J."/>
        </authorList>
    </citation>
    <scope>NUCLEOTIDE SEQUENCE [LARGE SCALE GENOMIC DNA]</scope>
    <source>
        <tissue evidence="5">Leaf</tissue>
    </source>
</reference>
<evidence type="ECO:0000256" key="3">
    <source>
        <dbReference type="ARBA" id="ARBA00043939"/>
    </source>
</evidence>
<name>A0A822YQW6_NELNU</name>
<dbReference type="PANTHER" id="PTHR10783">
    <property type="entry name" value="XENOTROPIC AND POLYTROPIC RETROVIRUS RECEPTOR 1-RELATED"/>
    <property type="match status" value="1"/>
</dbReference>
<sequence>MKFGKEFTSHIVPEWQEAYIDYNYLKTRLKEILRFKQRNNPPATAAPASDLKRKMSLYRAFSGLTQKYQSFKNPTSRGGDIEDQVIFVSSVQEEGSEERRYETNFLMSSDEGSEYELDFFRRLDDELNKVNKFYKSKVDEVLEEADMLNKQMSALIAFRIKVENPTLELNWIFKNPNSNSNRGIPENSQNSIKASSRPAPLEVLKHVKMNNTLETPSSTLKGFLNSKVHNSTELSFRKKDLKKVEEQLKRAFVEFYQKLRLLKSYSFLKILAFSKIMKKYDKKCIKNYLKVVDNSYIGNSDEVTNPT</sequence>
<comment type="caution">
    <text evidence="5">The sequence shown here is derived from an EMBL/GenBank/DDBJ whole genome shotgun (WGS) entry which is preliminary data.</text>
</comment>
<dbReference type="EMBL" id="DUZY01000004">
    <property type="protein sequence ID" value="DAD34930.1"/>
    <property type="molecule type" value="Genomic_DNA"/>
</dbReference>
<keyword evidence="6" id="KW-1185">Reference proteome</keyword>
<keyword evidence="2" id="KW-1003">Cell membrane</keyword>
<protein>
    <recommendedName>
        <fullName evidence="4">SPX domain-containing protein</fullName>
    </recommendedName>
</protein>
<dbReference type="CDD" id="cd14476">
    <property type="entry name" value="SPX_PHO1_like"/>
    <property type="match status" value="1"/>
</dbReference>
<comment type="subcellular location">
    <subcellularLocation>
        <location evidence="1">Cell membrane</location>
        <topology evidence="1">Multi-pass membrane protein</topology>
    </subcellularLocation>
</comment>
<evidence type="ECO:0000313" key="6">
    <source>
        <dbReference type="Proteomes" id="UP000607653"/>
    </source>
</evidence>
<evidence type="ECO:0000313" key="5">
    <source>
        <dbReference type="EMBL" id="DAD34930.1"/>
    </source>
</evidence>
<accession>A0A822YQW6</accession>
<dbReference type="PROSITE" id="PS51382">
    <property type="entry name" value="SPX"/>
    <property type="match status" value="1"/>
</dbReference>
<dbReference type="InterPro" id="IPR004331">
    <property type="entry name" value="SPX_dom"/>
</dbReference>
<dbReference type="Pfam" id="PF03105">
    <property type="entry name" value="SPX"/>
    <property type="match status" value="1"/>
</dbReference>
<gene>
    <name evidence="5" type="ORF">HUJ06_005570</name>
</gene>
<comment type="function">
    <text evidence="3">May transport inorganic phosphate (Pi).</text>
</comment>
<evidence type="ECO:0000256" key="1">
    <source>
        <dbReference type="ARBA" id="ARBA00004651"/>
    </source>
</evidence>
<keyword evidence="2" id="KW-0472">Membrane</keyword>
<feature type="domain" description="SPX" evidence="4">
    <location>
        <begin position="1"/>
        <end position="294"/>
    </location>
</feature>
<evidence type="ECO:0000256" key="2">
    <source>
        <dbReference type="ARBA" id="ARBA00022475"/>
    </source>
</evidence>
<dbReference type="InterPro" id="IPR034092">
    <property type="entry name" value="PHO1_SPX"/>
</dbReference>
<dbReference type="Proteomes" id="UP000607653">
    <property type="component" value="Unassembled WGS sequence"/>
</dbReference>
<dbReference type="PANTHER" id="PTHR10783:SF4">
    <property type="entry name" value="PHOSPHATE TRANSPORTER PHO1 HOMOLOG 3"/>
    <property type="match status" value="1"/>
</dbReference>
<proteinExistence type="predicted"/>
<dbReference type="GO" id="GO:0005886">
    <property type="term" value="C:plasma membrane"/>
    <property type="evidence" value="ECO:0007669"/>
    <property type="project" value="UniProtKB-SubCell"/>
</dbReference>
<evidence type="ECO:0000259" key="4">
    <source>
        <dbReference type="PROSITE" id="PS51382"/>
    </source>
</evidence>
<organism evidence="5 6">
    <name type="scientific">Nelumbo nucifera</name>
    <name type="common">Sacred lotus</name>
    <dbReference type="NCBI Taxonomy" id="4432"/>
    <lineage>
        <taxon>Eukaryota</taxon>
        <taxon>Viridiplantae</taxon>
        <taxon>Streptophyta</taxon>
        <taxon>Embryophyta</taxon>
        <taxon>Tracheophyta</taxon>
        <taxon>Spermatophyta</taxon>
        <taxon>Magnoliopsida</taxon>
        <taxon>Proteales</taxon>
        <taxon>Nelumbonaceae</taxon>
        <taxon>Nelumbo</taxon>
    </lineage>
</organism>